<dbReference type="GeneID" id="82158673"/>
<name>A0ABX2B0C7_9BACT</name>
<dbReference type="InterPro" id="IPR036907">
    <property type="entry name" value="5'-Nucleotdase_C_sf"/>
</dbReference>
<dbReference type="SUPFAM" id="SSF55816">
    <property type="entry name" value="5'-nucleotidase (syn. UDP-sugar hydrolase), C-terminal domain"/>
    <property type="match status" value="1"/>
</dbReference>
<dbReference type="Proteomes" id="UP001193734">
    <property type="component" value="Unassembled WGS sequence"/>
</dbReference>
<evidence type="ECO:0000313" key="2">
    <source>
        <dbReference type="EMBL" id="NPE15208.1"/>
    </source>
</evidence>
<dbReference type="Gene3D" id="3.90.780.10">
    <property type="entry name" value="5'-Nucleotidase, C-terminal domain"/>
    <property type="match status" value="1"/>
</dbReference>
<evidence type="ECO:0000313" key="3">
    <source>
        <dbReference type="Proteomes" id="UP001193734"/>
    </source>
</evidence>
<protein>
    <submittedName>
        <fullName evidence="2">5'-nucleotidase C-terminal domain-containing protein</fullName>
    </submittedName>
</protein>
<dbReference type="InterPro" id="IPR008334">
    <property type="entry name" value="5'-Nucleotdase_C"/>
</dbReference>
<keyword evidence="3" id="KW-1185">Reference proteome</keyword>
<dbReference type="PROSITE" id="PS51257">
    <property type="entry name" value="PROKAR_LIPOPROTEIN"/>
    <property type="match status" value="1"/>
</dbReference>
<dbReference type="InterPro" id="IPR006179">
    <property type="entry name" value="5_nucleotidase/apyrase"/>
</dbReference>
<proteinExistence type="predicted"/>
<dbReference type="Pfam" id="PF02872">
    <property type="entry name" value="5_nucleotid_C"/>
    <property type="match status" value="1"/>
</dbReference>
<gene>
    <name evidence="2" type="ORF">HPS55_12925</name>
</gene>
<dbReference type="PANTHER" id="PTHR11575:SF24">
    <property type="entry name" value="5'-NUCLEOTIDASE"/>
    <property type="match status" value="1"/>
</dbReference>
<sequence length="259" mass="28122">MRDLLFYIGLAAVSLSGTSCSSGSYVVTEVERTRILVDSVYDAMPDSAAQAFLAPYRQVVDSMMSPVMGYSARYMEASRPESPLSNLLADILVWAGKNYGEKPVMGIYNIGGIRAALPEGKVTYGNVLEVAPFENKICFITLSGESLIRLFGSIAVVGGEGVSHGVKMVIGDDGYGNRIPKSVRLHGKEIDPKASYRIATIDYLVQGNDNMCEFGEGTDLNSPQDKSNDTRYIISAYFKEMAAQGKIVDSRVEGRIVVE</sequence>
<evidence type="ECO:0000259" key="1">
    <source>
        <dbReference type="Pfam" id="PF02872"/>
    </source>
</evidence>
<dbReference type="PRINTS" id="PR01607">
    <property type="entry name" value="APYRASEFAMLY"/>
</dbReference>
<feature type="domain" description="5'-Nucleotidase C-terminal" evidence="1">
    <location>
        <begin position="78"/>
        <end position="211"/>
    </location>
</feature>
<dbReference type="EMBL" id="JABKKE010000031">
    <property type="protein sequence ID" value="NPE15208.1"/>
    <property type="molecule type" value="Genomic_DNA"/>
</dbReference>
<comment type="caution">
    <text evidence="2">The sequence shown here is derived from an EMBL/GenBank/DDBJ whole genome shotgun (WGS) entry which is preliminary data.</text>
</comment>
<reference evidence="2 3" key="1">
    <citation type="submission" date="2020-05" db="EMBL/GenBank/DDBJ databases">
        <title>Distinct polysaccharide utilization as determinants for interspecies competition between intestinal Prevotella spp.</title>
        <authorList>
            <person name="Galvez E.J.C."/>
            <person name="Iljazovic A."/>
            <person name="Strowig T."/>
        </authorList>
    </citation>
    <scope>NUCLEOTIDE SEQUENCE [LARGE SCALE GENOMIC DNA]</scope>
    <source>
        <strain evidence="2 3">PROD</strain>
    </source>
</reference>
<dbReference type="PANTHER" id="PTHR11575">
    <property type="entry name" value="5'-NUCLEOTIDASE-RELATED"/>
    <property type="match status" value="1"/>
</dbReference>
<accession>A0ABX2B0C7</accession>
<dbReference type="RefSeq" id="WP_172178043.1">
    <property type="nucleotide sequence ID" value="NZ_CASGIA010000033.1"/>
</dbReference>
<organism evidence="2 3">
    <name type="scientific">Xylanibacter rodentium</name>
    <dbReference type="NCBI Taxonomy" id="2736289"/>
    <lineage>
        <taxon>Bacteria</taxon>
        <taxon>Pseudomonadati</taxon>
        <taxon>Bacteroidota</taxon>
        <taxon>Bacteroidia</taxon>
        <taxon>Bacteroidales</taxon>
        <taxon>Prevotellaceae</taxon>
        <taxon>Xylanibacter</taxon>
    </lineage>
</organism>